<feature type="compositionally biased region" description="Basic and acidic residues" evidence="3">
    <location>
        <begin position="25"/>
        <end position="48"/>
    </location>
</feature>
<feature type="compositionally biased region" description="Acidic residues" evidence="3">
    <location>
        <begin position="50"/>
        <end position="59"/>
    </location>
</feature>
<feature type="domain" description="SH3" evidence="5">
    <location>
        <begin position="409"/>
        <end position="470"/>
    </location>
</feature>
<feature type="compositionally biased region" description="Polar residues" evidence="3">
    <location>
        <begin position="363"/>
        <end position="385"/>
    </location>
</feature>
<feature type="compositionally biased region" description="Polar residues" evidence="3">
    <location>
        <begin position="330"/>
        <end position="351"/>
    </location>
</feature>
<evidence type="ECO:0000313" key="7">
    <source>
        <dbReference type="Proteomes" id="UP000225277"/>
    </source>
</evidence>
<feature type="region of interest" description="Disordered" evidence="3">
    <location>
        <begin position="246"/>
        <end position="288"/>
    </location>
</feature>
<keyword evidence="1 2" id="KW-0728">SH3 domain</keyword>
<sequence>MGLHQRHTHGRVFHGLAAREQLEVRKRDSHGSEPKMHVPEGFELKQTADDGGDGGDSEDPNAVQVVYVTLSQTFSGAAIYSTMTDEPQGIASSSAAPSVLKGGAVAATRSPSSSVALETSVATVSPAHSRSAATTMATATSSSKGSDDAMESFSSTAAGSPVRATQSSSSTSQATTEQTQNAGMSSGGKAGLAIGVILLIGLTCGLIFFLVRKKKRPVNEEALNEKHSSFPHDAPIGTAAATGAFAARQMHQQQNDREYSRRDSSQTDKVPASVRSTRTASTAPRLSLRPITQLMSGFGDNRKSGGNALDAAAAAGGGLTANSAWERRPTNSTNDNPFNDAANQDSRNNSGLVDPFDEKRAVNDSTATLNQPKTSWEATEQQTPGSATLGTAAAVPVAAGGAANAPPRGPNNVHRVQLDFKPSMDDELELRSGQLVRMLHEYDDGWALCIRMDRSQQGVAPRTCLSKLPVKPRPQGPPGASPQGSRPGTAQSSRGPPNAPGMMVPRPLTPTSSSRSPSPQDAPQGNSVSPPNGPTRVQRKPVPGIAM</sequence>
<evidence type="ECO:0000256" key="2">
    <source>
        <dbReference type="PROSITE-ProRule" id="PRU00192"/>
    </source>
</evidence>
<feature type="compositionally biased region" description="Pro residues" evidence="3">
    <location>
        <begin position="471"/>
        <end position="480"/>
    </location>
</feature>
<name>A0A2D3V2L7_9PEZI</name>
<evidence type="ECO:0000256" key="3">
    <source>
        <dbReference type="SAM" id="MobiDB-lite"/>
    </source>
</evidence>
<organism evidence="6 7">
    <name type="scientific">Ramularia collo-cygni</name>
    <dbReference type="NCBI Taxonomy" id="112498"/>
    <lineage>
        <taxon>Eukaryota</taxon>
        <taxon>Fungi</taxon>
        <taxon>Dikarya</taxon>
        <taxon>Ascomycota</taxon>
        <taxon>Pezizomycotina</taxon>
        <taxon>Dothideomycetes</taxon>
        <taxon>Dothideomycetidae</taxon>
        <taxon>Mycosphaerellales</taxon>
        <taxon>Mycosphaerellaceae</taxon>
        <taxon>Ramularia</taxon>
    </lineage>
</organism>
<dbReference type="Gene3D" id="2.30.30.40">
    <property type="entry name" value="SH3 Domains"/>
    <property type="match status" value="1"/>
</dbReference>
<dbReference type="PROSITE" id="PS50002">
    <property type="entry name" value="SH3"/>
    <property type="match status" value="1"/>
</dbReference>
<protein>
    <recommendedName>
        <fullName evidence="5">SH3 domain-containing protein</fullName>
    </recommendedName>
</protein>
<feature type="region of interest" description="Disordered" evidence="3">
    <location>
        <begin position="466"/>
        <end position="547"/>
    </location>
</feature>
<dbReference type="SUPFAM" id="SSF50044">
    <property type="entry name" value="SH3-domain"/>
    <property type="match status" value="1"/>
</dbReference>
<dbReference type="Pfam" id="PF14604">
    <property type="entry name" value="SH3_9"/>
    <property type="match status" value="1"/>
</dbReference>
<dbReference type="Proteomes" id="UP000225277">
    <property type="component" value="Unassembled WGS sequence"/>
</dbReference>
<dbReference type="Pfam" id="PF05808">
    <property type="entry name" value="Podoplanin"/>
    <property type="match status" value="1"/>
</dbReference>
<keyword evidence="4" id="KW-1133">Transmembrane helix</keyword>
<evidence type="ECO:0000256" key="1">
    <source>
        <dbReference type="ARBA" id="ARBA00022443"/>
    </source>
</evidence>
<gene>
    <name evidence="6" type="ORF">RCC_00490</name>
</gene>
<reference evidence="6 7" key="1">
    <citation type="submission" date="2016-03" db="EMBL/GenBank/DDBJ databases">
        <authorList>
            <person name="Ploux O."/>
        </authorList>
    </citation>
    <scope>NUCLEOTIDE SEQUENCE [LARGE SCALE GENOMIC DNA]</scope>
    <source>
        <strain evidence="6 7">URUG2</strain>
    </source>
</reference>
<feature type="compositionally biased region" description="Polar residues" evidence="3">
    <location>
        <begin position="274"/>
        <end position="284"/>
    </location>
</feature>
<evidence type="ECO:0000313" key="6">
    <source>
        <dbReference type="EMBL" id="CZT14513.1"/>
    </source>
</evidence>
<dbReference type="OrthoDB" id="5340910at2759"/>
<keyword evidence="4" id="KW-0472">Membrane</keyword>
<dbReference type="GeneID" id="35595874"/>
<feature type="compositionally biased region" description="Polar residues" evidence="3">
    <location>
        <begin position="521"/>
        <end position="530"/>
    </location>
</feature>
<dbReference type="InterPro" id="IPR035521">
    <property type="entry name" value="Fus1_SH3"/>
</dbReference>
<dbReference type="RefSeq" id="XP_023621410.1">
    <property type="nucleotide sequence ID" value="XM_023765642.1"/>
</dbReference>
<feature type="region of interest" description="Disordered" evidence="3">
    <location>
        <begin position="320"/>
        <end position="385"/>
    </location>
</feature>
<dbReference type="CDD" id="cd11854">
    <property type="entry name" value="SH3_Fus1p"/>
    <property type="match status" value="1"/>
</dbReference>
<feature type="region of interest" description="Disordered" evidence="3">
    <location>
        <begin position="25"/>
        <end position="60"/>
    </location>
</feature>
<feature type="transmembrane region" description="Helical" evidence="4">
    <location>
        <begin position="190"/>
        <end position="211"/>
    </location>
</feature>
<feature type="compositionally biased region" description="Low complexity" evidence="3">
    <location>
        <begin position="131"/>
        <end position="143"/>
    </location>
</feature>
<evidence type="ECO:0000259" key="5">
    <source>
        <dbReference type="PROSITE" id="PS50002"/>
    </source>
</evidence>
<dbReference type="EMBL" id="FJUY01000001">
    <property type="protein sequence ID" value="CZT14513.1"/>
    <property type="molecule type" value="Genomic_DNA"/>
</dbReference>
<feature type="compositionally biased region" description="Low complexity" evidence="3">
    <location>
        <begin position="505"/>
        <end position="519"/>
    </location>
</feature>
<accession>A0A2D3V2L7</accession>
<feature type="compositionally biased region" description="Low complexity" evidence="3">
    <location>
        <begin position="164"/>
        <end position="180"/>
    </location>
</feature>
<dbReference type="SMART" id="SM00326">
    <property type="entry name" value="SH3"/>
    <property type="match status" value="1"/>
</dbReference>
<keyword evidence="4" id="KW-0812">Transmembrane</keyword>
<feature type="region of interest" description="Disordered" evidence="3">
    <location>
        <begin position="123"/>
        <end position="186"/>
    </location>
</feature>
<dbReference type="STRING" id="112498.A0A2D3V2L7"/>
<dbReference type="InterPro" id="IPR036028">
    <property type="entry name" value="SH3-like_dom_sf"/>
</dbReference>
<evidence type="ECO:0000256" key="4">
    <source>
        <dbReference type="SAM" id="Phobius"/>
    </source>
</evidence>
<dbReference type="AlphaFoldDB" id="A0A2D3V2L7"/>
<proteinExistence type="predicted"/>
<feature type="compositionally biased region" description="Basic and acidic residues" evidence="3">
    <location>
        <begin position="254"/>
        <end position="266"/>
    </location>
</feature>
<dbReference type="InterPro" id="IPR001452">
    <property type="entry name" value="SH3_domain"/>
</dbReference>
<keyword evidence="7" id="KW-1185">Reference proteome</keyword>